<dbReference type="InterPro" id="IPR014941">
    <property type="entry name" value="FimB/Mfa2/Mfa3"/>
</dbReference>
<reference evidence="2 3" key="1">
    <citation type="submission" date="2024-09" db="EMBL/GenBank/DDBJ databases">
        <authorList>
            <person name="Sun Q."/>
            <person name="Mori K."/>
        </authorList>
    </citation>
    <scope>NUCLEOTIDE SEQUENCE [LARGE SCALE GENOMIC DNA]</scope>
    <source>
        <strain evidence="2 3">CCM 7765</strain>
    </source>
</reference>
<comment type="similarity">
    <text evidence="1">Belongs to the bacteroidetes fimbrillin superfamily. FimB/Mfa2 family.</text>
</comment>
<keyword evidence="3" id="KW-1185">Reference proteome</keyword>
<dbReference type="Gene3D" id="2.60.40.2100">
    <property type="match status" value="1"/>
</dbReference>
<evidence type="ECO:0000256" key="1">
    <source>
        <dbReference type="ARBA" id="ARBA00007248"/>
    </source>
</evidence>
<evidence type="ECO:0000313" key="3">
    <source>
        <dbReference type="Proteomes" id="UP001589774"/>
    </source>
</evidence>
<name>A0ABV6HJ83_9SPHI</name>
<proteinExistence type="inferred from homology"/>
<protein>
    <submittedName>
        <fullName evidence="2">FimB/Mfa2 family fimbrial subunit</fullName>
    </submittedName>
</protein>
<dbReference type="Proteomes" id="UP001589774">
    <property type="component" value="Unassembled WGS sequence"/>
</dbReference>
<dbReference type="Pfam" id="PF08842">
    <property type="entry name" value="Mfa2"/>
    <property type="match status" value="1"/>
</dbReference>
<accession>A0ABV6HJ83</accession>
<dbReference type="EMBL" id="JBHLWO010000001">
    <property type="protein sequence ID" value="MFC0317983.1"/>
    <property type="molecule type" value="Genomic_DNA"/>
</dbReference>
<sequence length="333" mass="37534">MNKKSLLFLVTLSLIVLWSSCEKNSGRDEVLPEAEGKKYEISFKVTAFTQEEEPLPPKVASTKKNKVAAASDNPELDDAIENYIRRLDFFIYNSQGELVERLISPNEYSLTGKYNERYFELEAGSYTMIVVGSMGGLTYGDTTKYATAYLQPKQEIEDVFYKEYKFTVNETDVNTNMINLERIVGSLEVRYRTYPIRNVQAGLPYIFANSVSRFPFDPNGSYQYLYSEFPADGMNYPGYLLPKISGELEFGRPVDVVYRGFILPNRSGQFNCDPVMEIPASRSGDITEPDLGDVTIKPNVKVILTGGGYASQGGEFTIITADSVWAETVRQEF</sequence>
<dbReference type="PROSITE" id="PS51257">
    <property type="entry name" value="PROKAR_LIPOPROTEIN"/>
    <property type="match status" value="1"/>
</dbReference>
<comment type="caution">
    <text evidence="2">The sequence shown here is derived from an EMBL/GenBank/DDBJ whole genome shotgun (WGS) entry which is preliminary data.</text>
</comment>
<gene>
    <name evidence="2" type="ORF">ACFFI0_06665</name>
</gene>
<organism evidence="2 3">
    <name type="scientific">Olivibacter oleidegradans</name>
    <dbReference type="NCBI Taxonomy" id="760123"/>
    <lineage>
        <taxon>Bacteria</taxon>
        <taxon>Pseudomonadati</taxon>
        <taxon>Bacteroidota</taxon>
        <taxon>Sphingobacteriia</taxon>
        <taxon>Sphingobacteriales</taxon>
        <taxon>Sphingobacteriaceae</taxon>
        <taxon>Olivibacter</taxon>
    </lineage>
</organism>
<evidence type="ECO:0000313" key="2">
    <source>
        <dbReference type="EMBL" id="MFC0317983.1"/>
    </source>
</evidence>
<dbReference type="RefSeq" id="WP_130856088.1">
    <property type="nucleotide sequence ID" value="NZ_JBHLWO010000001.1"/>
</dbReference>